<dbReference type="RefSeq" id="WP_014209688.1">
    <property type="nucleotide sequence ID" value="NC_016604.1"/>
</dbReference>
<dbReference type="OrthoDB" id="3482508at2"/>
<evidence type="ECO:0000313" key="1">
    <source>
        <dbReference type="EMBL" id="AEV71873.1"/>
    </source>
</evidence>
<dbReference type="Proteomes" id="UP000005442">
    <property type="component" value="Chromosome"/>
</dbReference>
<evidence type="ECO:0008006" key="3">
    <source>
        <dbReference type="Google" id="ProtNLM"/>
    </source>
</evidence>
<reference evidence="1 2" key="1">
    <citation type="submission" date="2011-12" db="EMBL/GenBank/DDBJ databases">
        <title>Complete sequence of Mycobacterium rhodesiae NBB3.</title>
        <authorList>
            <consortium name="US DOE Joint Genome Institute"/>
            <person name="Lucas S."/>
            <person name="Han J."/>
            <person name="Lapidus A."/>
            <person name="Cheng J.-F."/>
            <person name="Goodwin L."/>
            <person name="Pitluck S."/>
            <person name="Peters L."/>
            <person name="Mikhailova N."/>
            <person name="Gu W."/>
            <person name="Detter J.C."/>
            <person name="Han C."/>
            <person name="Tapia R."/>
            <person name="Land M."/>
            <person name="Hauser L."/>
            <person name="Kyrpides N."/>
            <person name="Ivanova N."/>
            <person name="Pagani I."/>
            <person name="Mattes T."/>
            <person name="Holmes A."/>
            <person name="Rutledge P."/>
            <person name="Paulsen I."/>
            <person name="Coleman N."/>
            <person name="Woyke T."/>
        </authorList>
    </citation>
    <scope>NUCLEOTIDE SEQUENCE [LARGE SCALE GENOMIC DNA]</scope>
    <source>
        <strain evidence="1 2">NBB3</strain>
    </source>
</reference>
<gene>
    <name evidence="1" type="ordered locus">MycrhN_1250</name>
</gene>
<dbReference type="eggNOG" id="COG4270">
    <property type="taxonomic scope" value="Bacteria"/>
</dbReference>
<evidence type="ECO:0000313" key="2">
    <source>
        <dbReference type="Proteomes" id="UP000005442"/>
    </source>
</evidence>
<keyword evidence="2" id="KW-1185">Reference proteome</keyword>
<dbReference type="EMBL" id="CP003169">
    <property type="protein sequence ID" value="AEV71873.1"/>
    <property type="molecule type" value="Genomic_DNA"/>
</dbReference>
<proteinExistence type="predicted"/>
<dbReference type="HOGENOM" id="CLU_182929_0_0_11"/>
<sequence>MPKQNSRAVQLAGLGLAGVGVSHFVRPQLFESITVSAFPRDTRQHIYINGGIETAIGLGLAAPKTRRLAILGTVGYLAYLAGNVARNR</sequence>
<accession>G8RX16</accession>
<organism evidence="1 2">
    <name type="scientific">Mycolicibacterium rhodesiae (strain NBB3)</name>
    <name type="common">Mycobacterium rhodesiae</name>
    <dbReference type="NCBI Taxonomy" id="710685"/>
    <lineage>
        <taxon>Bacteria</taxon>
        <taxon>Bacillati</taxon>
        <taxon>Actinomycetota</taxon>
        <taxon>Actinomycetes</taxon>
        <taxon>Mycobacteriales</taxon>
        <taxon>Mycobacteriaceae</taxon>
        <taxon>Mycolicibacterium</taxon>
    </lineage>
</organism>
<dbReference type="PATRIC" id="fig|710685.3.peg.1258"/>
<name>G8RX16_MYCRN</name>
<dbReference type="AlphaFoldDB" id="G8RX16"/>
<dbReference type="KEGG" id="mrh:MycrhN_1250"/>
<dbReference type="STRING" id="710685.MycrhN_1250"/>
<protein>
    <recommendedName>
        <fullName evidence="3">DoxX family protein</fullName>
    </recommendedName>
</protein>